<protein>
    <submittedName>
        <fullName evidence="1">Uncharacterized protein</fullName>
    </submittedName>
</protein>
<name>A0AAW2PFG7_9LAMI</name>
<dbReference type="EMBL" id="JACGWK010000005">
    <property type="protein sequence ID" value="KAL0354241.1"/>
    <property type="molecule type" value="Genomic_DNA"/>
</dbReference>
<reference evidence="1" key="2">
    <citation type="journal article" date="2024" name="Plant">
        <title>Genomic evolution and insights into agronomic trait innovations of Sesamum species.</title>
        <authorList>
            <person name="Miao H."/>
            <person name="Wang L."/>
            <person name="Qu L."/>
            <person name="Liu H."/>
            <person name="Sun Y."/>
            <person name="Le M."/>
            <person name="Wang Q."/>
            <person name="Wei S."/>
            <person name="Zheng Y."/>
            <person name="Lin W."/>
            <person name="Duan Y."/>
            <person name="Cao H."/>
            <person name="Xiong S."/>
            <person name="Wang X."/>
            <person name="Wei L."/>
            <person name="Li C."/>
            <person name="Ma Q."/>
            <person name="Ju M."/>
            <person name="Zhao R."/>
            <person name="Li G."/>
            <person name="Mu C."/>
            <person name="Tian Q."/>
            <person name="Mei H."/>
            <person name="Zhang T."/>
            <person name="Gao T."/>
            <person name="Zhang H."/>
        </authorList>
    </citation>
    <scope>NUCLEOTIDE SEQUENCE</scope>
    <source>
        <strain evidence="1">G01</strain>
    </source>
</reference>
<evidence type="ECO:0000313" key="1">
    <source>
        <dbReference type="EMBL" id="KAL0354241.1"/>
    </source>
</evidence>
<reference evidence="1" key="1">
    <citation type="submission" date="2020-06" db="EMBL/GenBank/DDBJ databases">
        <authorList>
            <person name="Li T."/>
            <person name="Hu X."/>
            <person name="Zhang T."/>
            <person name="Song X."/>
            <person name="Zhang H."/>
            <person name="Dai N."/>
            <person name="Sheng W."/>
            <person name="Hou X."/>
            <person name="Wei L."/>
        </authorList>
    </citation>
    <scope>NUCLEOTIDE SEQUENCE</scope>
    <source>
        <strain evidence="1">G01</strain>
        <tissue evidence="1">Leaf</tissue>
    </source>
</reference>
<gene>
    <name evidence="1" type="ORF">Sangu_1005400</name>
</gene>
<accession>A0AAW2PFG7</accession>
<organism evidence="1">
    <name type="scientific">Sesamum angustifolium</name>
    <dbReference type="NCBI Taxonomy" id="2727405"/>
    <lineage>
        <taxon>Eukaryota</taxon>
        <taxon>Viridiplantae</taxon>
        <taxon>Streptophyta</taxon>
        <taxon>Embryophyta</taxon>
        <taxon>Tracheophyta</taxon>
        <taxon>Spermatophyta</taxon>
        <taxon>Magnoliopsida</taxon>
        <taxon>eudicotyledons</taxon>
        <taxon>Gunneridae</taxon>
        <taxon>Pentapetalae</taxon>
        <taxon>asterids</taxon>
        <taxon>lamiids</taxon>
        <taxon>Lamiales</taxon>
        <taxon>Pedaliaceae</taxon>
        <taxon>Sesamum</taxon>
    </lineage>
</organism>
<dbReference type="AlphaFoldDB" id="A0AAW2PFG7"/>
<proteinExistence type="predicted"/>
<sequence>MAVRGRLRGPGGRATVIWLSEISADKVEGHHGWGMKGVVLVDEGATGSGVVSSLILIPGV</sequence>
<comment type="caution">
    <text evidence="1">The sequence shown here is derived from an EMBL/GenBank/DDBJ whole genome shotgun (WGS) entry which is preliminary data.</text>
</comment>